<gene>
    <name evidence="2" type="ORF">GCM10022228_11220</name>
</gene>
<evidence type="ECO:0000313" key="3">
    <source>
        <dbReference type="Proteomes" id="UP001500133"/>
    </source>
</evidence>
<proteinExistence type="predicted"/>
<evidence type="ECO:0000313" key="2">
    <source>
        <dbReference type="EMBL" id="GAA3902594.1"/>
    </source>
</evidence>
<sequence length="289" mass="33542">MEFTLNLPVFIWEAVANFASILLAGLIIAFVTTFYLKKKDERTRVAGVILEKRVDAQQEILRFMESSTQKFEVRQNEASLLRELLLKLDMHLPYDPHVQYADIFTSTKKFREFAHGVQGFEGLLEKHKLWLDVKVRRHILTMQAYFASINALLISFNRVPLPKNITLSEKDFTELSDRLLWMLGAVLDEEFNRLVMDLEVLLVGSIYKLDLTRPKAGIFAKRHAGKEIKRVENFLYEKSLLGAYIRQAPILVILLLQAHKNIEISEEEAMDYYMRVTGTSVTDKPRVFM</sequence>
<name>A0ABP7LMG3_9GAMM</name>
<keyword evidence="1" id="KW-1133">Transmembrane helix</keyword>
<protein>
    <submittedName>
        <fullName evidence="2">Uncharacterized protein</fullName>
    </submittedName>
</protein>
<comment type="caution">
    <text evidence="2">The sequence shown here is derived from an EMBL/GenBank/DDBJ whole genome shotgun (WGS) entry which is preliminary data.</text>
</comment>
<feature type="transmembrane region" description="Helical" evidence="1">
    <location>
        <begin position="15"/>
        <end position="36"/>
    </location>
</feature>
<keyword evidence="1" id="KW-0472">Membrane</keyword>
<dbReference type="Proteomes" id="UP001500133">
    <property type="component" value="Unassembled WGS sequence"/>
</dbReference>
<keyword evidence="3" id="KW-1185">Reference proteome</keyword>
<organism evidence="2 3">
    <name type="scientific">Halomonas cibimaris</name>
    <dbReference type="NCBI Taxonomy" id="657012"/>
    <lineage>
        <taxon>Bacteria</taxon>
        <taxon>Pseudomonadati</taxon>
        <taxon>Pseudomonadota</taxon>
        <taxon>Gammaproteobacteria</taxon>
        <taxon>Oceanospirillales</taxon>
        <taxon>Halomonadaceae</taxon>
        <taxon>Halomonas</taxon>
    </lineage>
</organism>
<accession>A0ABP7LMG3</accession>
<dbReference type="RefSeq" id="WP_344703190.1">
    <property type="nucleotide sequence ID" value="NZ_BAAAZT010000050.1"/>
</dbReference>
<reference evidence="3" key="1">
    <citation type="journal article" date="2019" name="Int. J. Syst. Evol. Microbiol.">
        <title>The Global Catalogue of Microorganisms (GCM) 10K type strain sequencing project: providing services to taxonomists for standard genome sequencing and annotation.</title>
        <authorList>
            <consortium name="The Broad Institute Genomics Platform"/>
            <consortium name="The Broad Institute Genome Sequencing Center for Infectious Disease"/>
            <person name="Wu L."/>
            <person name="Ma J."/>
        </authorList>
    </citation>
    <scope>NUCLEOTIDE SEQUENCE [LARGE SCALE GENOMIC DNA]</scope>
    <source>
        <strain evidence="3">JCM 16914</strain>
    </source>
</reference>
<keyword evidence="1" id="KW-0812">Transmembrane</keyword>
<dbReference type="EMBL" id="BAAAZT010000050">
    <property type="protein sequence ID" value="GAA3902594.1"/>
    <property type="molecule type" value="Genomic_DNA"/>
</dbReference>
<evidence type="ECO:0000256" key="1">
    <source>
        <dbReference type="SAM" id="Phobius"/>
    </source>
</evidence>